<organism evidence="2 3">
    <name type="scientific">Mycobacterium phage Donny</name>
    <dbReference type="NCBI Taxonomy" id="2530126"/>
    <lineage>
        <taxon>Viruses</taxon>
        <taxon>Duplodnaviria</taxon>
        <taxon>Heunggongvirae</taxon>
        <taxon>Uroviricota</taxon>
        <taxon>Caudoviricetes</taxon>
        <taxon>Bclasvirinae</taxon>
        <taxon>Acadianvirus</taxon>
        <taxon>Acadianvirus acadian</taxon>
    </lineage>
</organism>
<gene>
    <name evidence="2" type="primary">93</name>
    <name evidence="2" type="ORF">SEA_DONNY_93</name>
</gene>
<feature type="transmembrane region" description="Helical" evidence="1">
    <location>
        <begin position="34"/>
        <end position="54"/>
    </location>
</feature>
<keyword evidence="1" id="KW-0472">Membrane</keyword>
<accession>A0A481VS62</accession>
<sequence>MKPLLIALVGITGVLLGMSIIANSRPGSAREWAGAVTMLASVLLIPVGAAIWALPG</sequence>
<proteinExistence type="predicted"/>
<reference evidence="2 3" key="1">
    <citation type="submission" date="2019-02" db="EMBL/GenBank/DDBJ databases">
        <authorList>
            <person name="Segura-Totten M."/>
            <person name="Shanks R.A."/>
            <person name="Colston L.E."/>
            <person name="Shook K.D."/>
            <person name="Corbett J.M."/>
            <person name="Lewis V.R."/>
            <person name="Arthur A.C.D."/>
            <person name="Roscher J.E."/>
            <person name="Garlena R.A."/>
            <person name="Russell D.A."/>
            <person name="Pope W.H."/>
            <person name="Jacobs-Sera D."/>
            <person name="Hatfull G.F."/>
        </authorList>
    </citation>
    <scope>NUCLEOTIDE SEQUENCE [LARGE SCALE GENOMIC DNA]</scope>
</reference>
<dbReference type="Proteomes" id="UP000291464">
    <property type="component" value="Segment"/>
</dbReference>
<keyword evidence="1" id="KW-1133">Transmembrane helix</keyword>
<evidence type="ECO:0000313" key="2">
    <source>
        <dbReference type="EMBL" id="QBI96451.1"/>
    </source>
</evidence>
<evidence type="ECO:0000256" key="1">
    <source>
        <dbReference type="SAM" id="Phobius"/>
    </source>
</evidence>
<protein>
    <submittedName>
        <fullName evidence="2">Uncharacterized protein</fullName>
    </submittedName>
</protein>
<name>A0A481VS62_9CAUD</name>
<evidence type="ECO:0000313" key="3">
    <source>
        <dbReference type="Proteomes" id="UP000291464"/>
    </source>
</evidence>
<keyword evidence="1" id="KW-0812">Transmembrane</keyword>
<dbReference type="EMBL" id="MK524490">
    <property type="protein sequence ID" value="QBI96451.1"/>
    <property type="molecule type" value="Genomic_DNA"/>
</dbReference>